<protein>
    <submittedName>
        <fullName evidence="3">ArsR family transcriptional regulator</fullName>
    </submittedName>
    <submittedName>
        <fullName evidence="4">Helix-turn-helix domain-containing protein</fullName>
    </submittedName>
</protein>
<organism evidence="4 8">
    <name type="scientific">Natrinema hispanicum</name>
    <dbReference type="NCBI Taxonomy" id="392421"/>
    <lineage>
        <taxon>Archaea</taxon>
        <taxon>Methanobacteriati</taxon>
        <taxon>Methanobacteriota</taxon>
        <taxon>Stenosarchaea group</taxon>
        <taxon>Halobacteria</taxon>
        <taxon>Halobacteriales</taxon>
        <taxon>Natrialbaceae</taxon>
        <taxon>Natrinema</taxon>
    </lineage>
</organism>
<dbReference type="PANTHER" id="PTHR38600">
    <property type="entry name" value="TRANSCRIPTIONAL REGULATORY PROTEIN"/>
    <property type="match status" value="1"/>
</dbReference>
<dbReference type="EMBL" id="SHMP01000007">
    <property type="protein sequence ID" value="RZV06549.1"/>
    <property type="molecule type" value="Genomic_DNA"/>
</dbReference>
<gene>
    <name evidence="3" type="ORF">BDK88_3563</name>
    <name evidence="5" type="ORF">SAMN04488694_14418</name>
    <name evidence="4" type="ORF">SAMN05192552_103416</name>
</gene>
<dbReference type="Proteomes" id="UP000199320">
    <property type="component" value="Unassembled WGS sequence"/>
</dbReference>
<dbReference type="InterPro" id="IPR036390">
    <property type="entry name" value="WH_DNA-bd_sf"/>
</dbReference>
<keyword evidence="6" id="KW-1185">Reference proteome</keyword>
<dbReference type="EMBL" id="FOIC01000044">
    <property type="protein sequence ID" value="SEU09932.1"/>
    <property type="molecule type" value="Genomic_DNA"/>
</dbReference>
<dbReference type="Pfam" id="PF24267">
    <property type="entry name" value="HVO_1552_C"/>
    <property type="match status" value="1"/>
</dbReference>
<dbReference type="Proteomes" id="UP000291097">
    <property type="component" value="Unassembled WGS sequence"/>
</dbReference>
<dbReference type="CDD" id="cd00090">
    <property type="entry name" value="HTH_ARSR"/>
    <property type="match status" value="1"/>
</dbReference>
<dbReference type="OrthoDB" id="11368at2157"/>
<evidence type="ECO:0000313" key="4">
    <source>
        <dbReference type="EMBL" id="SDD60885.1"/>
    </source>
</evidence>
<evidence type="ECO:0000256" key="1">
    <source>
        <dbReference type="SAM" id="Phobius"/>
    </source>
</evidence>
<sequence>MSSLLPLKPSTESAADRDLEPKLVEFEDDAADQILSAVSSATARHILSAIYDEPTTASEIATKLDSSVQNVSYHLERLEDANLVEIIGTWYSKQGREMDVYGPTNSTLVLFAGAERATPSLATALRRVLGAVSIIGLVSALVHTRWAGTKATPSPRVRTVRAPIQQPEPTLWENITTFSTGPGGFVLGIGLLITVSLFGIWYWRAYLPAQKNQHLT</sequence>
<dbReference type="Proteomes" id="UP000324021">
    <property type="component" value="Unassembled WGS sequence"/>
</dbReference>
<keyword evidence="1" id="KW-0472">Membrane</keyword>
<evidence type="ECO:0000313" key="8">
    <source>
        <dbReference type="Proteomes" id="UP000324021"/>
    </source>
</evidence>
<proteinExistence type="predicted"/>
<evidence type="ECO:0000313" key="7">
    <source>
        <dbReference type="Proteomes" id="UP000291097"/>
    </source>
</evidence>
<name>A0A1G6W766_9EURY</name>
<dbReference type="SMART" id="SM00418">
    <property type="entry name" value="HTH_ARSR"/>
    <property type="match status" value="1"/>
</dbReference>
<dbReference type="SUPFAM" id="SSF46785">
    <property type="entry name" value="Winged helix' DNA-binding domain"/>
    <property type="match status" value="1"/>
</dbReference>
<dbReference type="GO" id="GO:0003700">
    <property type="term" value="F:DNA-binding transcription factor activity"/>
    <property type="evidence" value="ECO:0007669"/>
    <property type="project" value="InterPro"/>
</dbReference>
<feature type="transmembrane region" description="Helical" evidence="1">
    <location>
        <begin position="184"/>
        <end position="203"/>
    </location>
</feature>
<keyword evidence="1" id="KW-1133">Transmembrane helix</keyword>
<accession>A0A1G6W766</accession>
<evidence type="ECO:0000313" key="6">
    <source>
        <dbReference type="Proteomes" id="UP000199320"/>
    </source>
</evidence>
<dbReference type="InterPro" id="IPR011991">
    <property type="entry name" value="ArsR-like_HTH"/>
</dbReference>
<dbReference type="Pfam" id="PF12840">
    <property type="entry name" value="HTH_20"/>
    <property type="match status" value="1"/>
</dbReference>
<reference evidence="3 7" key="3">
    <citation type="submission" date="2019-02" db="EMBL/GenBank/DDBJ databases">
        <title>Genomic Encyclopedia of Archaeal and Bacterial Type Strains, Phase II (KMG-II): from individual species to whole genera.</title>
        <authorList>
            <person name="Goeker M."/>
        </authorList>
    </citation>
    <scope>NUCLEOTIDE SEQUENCE [LARGE SCALE GENOMIC DNA]</scope>
    <source>
        <strain evidence="3 7">DSM 18328</strain>
    </source>
</reference>
<reference evidence="6 8" key="2">
    <citation type="submission" date="2016-10" db="EMBL/GenBank/DDBJ databases">
        <authorList>
            <person name="Varghese N."/>
            <person name="Submissions S."/>
        </authorList>
    </citation>
    <scope>NUCLEOTIDE SEQUENCE [LARGE SCALE GENOMIC DNA]</scope>
    <source>
        <strain evidence="4 8">CDM_1</strain>
        <strain evidence="6">CDM_6</strain>
    </source>
</reference>
<evidence type="ECO:0000313" key="3">
    <source>
        <dbReference type="EMBL" id="RZV06549.1"/>
    </source>
</evidence>
<dbReference type="RefSeq" id="WP_092935779.1">
    <property type="nucleotide sequence ID" value="NZ_FMZP01000034.1"/>
</dbReference>
<dbReference type="AlphaFoldDB" id="A0A1G6W766"/>
<dbReference type="InterPro" id="IPR056525">
    <property type="entry name" value="HVO_1552_C"/>
</dbReference>
<reference evidence="5" key="1">
    <citation type="submission" date="2016-10" db="EMBL/GenBank/DDBJ databases">
        <authorList>
            <person name="de Groot N.N."/>
        </authorList>
    </citation>
    <scope>NUCLEOTIDE SEQUENCE [LARGE SCALE GENOMIC DNA]</scope>
    <source>
        <strain evidence="5">CDM_6</strain>
    </source>
</reference>
<dbReference type="InterPro" id="IPR036388">
    <property type="entry name" value="WH-like_DNA-bd_sf"/>
</dbReference>
<feature type="domain" description="HTH arsR-type" evidence="2">
    <location>
        <begin position="33"/>
        <end position="117"/>
    </location>
</feature>
<dbReference type="STRING" id="392421.SAMN04488694_14418"/>
<dbReference type="PANTHER" id="PTHR38600:SF1">
    <property type="entry name" value="TRANSCRIPTIONAL REGULATORY PROTEIN"/>
    <property type="match status" value="1"/>
</dbReference>
<dbReference type="InterPro" id="IPR001845">
    <property type="entry name" value="HTH_ArsR_DNA-bd_dom"/>
</dbReference>
<evidence type="ECO:0000259" key="2">
    <source>
        <dbReference type="SMART" id="SM00418"/>
    </source>
</evidence>
<dbReference type="EMBL" id="FMZP01000034">
    <property type="protein sequence ID" value="SDD60885.1"/>
    <property type="molecule type" value="Genomic_DNA"/>
</dbReference>
<keyword evidence="1" id="KW-0812">Transmembrane</keyword>
<evidence type="ECO:0000313" key="5">
    <source>
        <dbReference type="EMBL" id="SEU09932.1"/>
    </source>
</evidence>
<dbReference type="Gene3D" id="1.10.10.10">
    <property type="entry name" value="Winged helix-like DNA-binding domain superfamily/Winged helix DNA-binding domain"/>
    <property type="match status" value="1"/>
</dbReference>